<sequence>MALQSQDPRAFVLAQLKGRGNKKRSTADAQTKSTVLKKRQPQPTKKATPPLVQVAVEESNGPMKRLRQDTLEWKLLSAQPEDFEDIFEQDISTEKDTSDKTKTRARKSDNAMTNLFDNEGGMMMLEEVDNVDVVWEEDGKGGKKATLIEAKPKKVKQPPPHKAESSKKQQVAPSATTTTTTTTDVKPRDKPKNNKRKRSTVDEETDSKETVDDAATMVVDAKDGGGDVDSSDDVEMASEGKDEQGTDEEDAATGVQSLSTYERARHITFDGKSQPSPSAYIPVD</sequence>
<organism evidence="1 2">
    <name type="scientific">Naganishia vaughanmartiniae</name>
    <dbReference type="NCBI Taxonomy" id="1424756"/>
    <lineage>
        <taxon>Eukaryota</taxon>
        <taxon>Fungi</taxon>
        <taxon>Dikarya</taxon>
        <taxon>Basidiomycota</taxon>
        <taxon>Agaricomycotina</taxon>
        <taxon>Tremellomycetes</taxon>
        <taxon>Filobasidiales</taxon>
        <taxon>Filobasidiaceae</taxon>
        <taxon>Naganishia</taxon>
    </lineage>
</organism>
<evidence type="ECO:0000313" key="1">
    <source>
        <dbReference type="EMBL" id="KAJ9125489.1"/>
    </source>
</evidence>
<name>A0ACC2XQ49_9TREE</name>
<reference evidence="1" key="1">
    <citation type="submission" date="2023-04" db="EMBL/GenBank/DDBJ databases">
        <title>Draft Genome sequencing of Naganishia species isolated from polar environments using Oxford Nanopore Technology.</title>
        <authorList>
            <person name="Leo P."/>
            <person name="Venkateswaran K."/>
        </authorList>
    </citation>
    <scope>NUCLEOTIDE SEQUENCE</scope>
    <source>
        <strain evidence="1">MNA-CCFEE 5425</strain>
    </source>
</reference>
<gene>
    <name evidence="1" type="ORF">QFC22_000450</name>
</gene>
<evidence type="ECO:0000313" key="2">
    <source>
        <dbReference type="Proteomes" id="UP001243375"/>
    </source>
</evidence>
<accession>A0ACC2XQ49</accession>
<dbReference type="EMBL" id="JASBWU010000001">
    <property type="protein sequence ID" value="KAJ9125489.1"/>
    <property type="molecule type" value="Genomic_DNA"/>
</dbReference>
<protein>
    <submittedName>
        <fullName evidence="1">Uncharacterized protein</fullName>
    </submittedName>
</protein>
<proteinExistence type="predicted"/>
<keyword evidence="2" id="KW-1185">Reference proteome</keyword>
<dbReference type="Proteomes" id="UP001243375">
    <property type="component" value="Unassembled WGS sequence"/>
</dbReference>
<comment type="caution">
    <text evidence="1">The sequence shown here is derived from an EMBL/GenBank/DDBJ whole genome shotgun (WGS) entry which is preliminary data.</text>
</comment>